<feature type="non-terminal residue" evidence="1">
    <location>
        <position position="1"/>
    </location>
</feature>
<reference evidence="1" key="1">
    <citation type="submission" date="2013-08" db="EMBL/GenBank/DDBJ databases">
        <authorList>
            <person name="Mendez C."/>
            <person name="Richter M."/>
            <person name="Ferrer M."/>
            <person name="Sanchez J."/>
        </authorList>
    </citation>
    <scope>NUCLEOTIDE SEQUENCE</scope>
</reference>
<evidence type="ECO:0000313" key="1">
    <source>
        <dbReference type="EMBL" id="EQD79505.1"/>
    </source>
</evidence>
<gene>
    <name evidence="1" type="ORF">B1A_01688</name>
</gene>
<dbReference type="SUPFAM" id="SSF51735">
    <property type="entry name" value="NAD(P)-binding Rossmann-fold domains"/>
    <property type="match status" value="1"/>
</dbReference>
<protein>
    <recommendedName>
        <fullName evidence="2">Short-chain dehydrogenase/reductase SDR</fullName>
    </recommendedName>
</protein>
<proteinExistence type="predicted"/>
<dbReference type="EMBL" id="AUZX01001283">
    <property type="protein sequence ID" value="EQD79505.1"/>
    <property type="molecule type" value="Genomic_DNA"/>
</dbReference>
<dbReference type="InterPro" id="IPR002347">
    <property type="entry name" value="SDR_fam"/>
</dbReference>
<dbReference type="InterPro" id="IPR036291">
    <property type="entry name" value="NAD(P)-bd_dom_sf"/>
</dbReference>
<dbReference type="AlphaFoldDB" id="T1DBM2"/>
<dbReference type="Pfam" id="PF00106">
    <property type="entry name" value="adh_short"/>
    <property type="match status" value="1"/>
</dbReference>
<accession>T1DBM2</accession>
<organism evidence="1">
    <name type="scientific">mine drainage metagenome</name>
    <dbReference type="NCBI Taxonomy" id="410659"/>
    <lineage>
        <taxon>unclassified sequences</taxon>
        <taxon>metagenomes</taxon>
        <taxon>ecological metagenomes</taxon>
    </lineage>
</organism>
<evidence type="ECO:0008006" key="2">
    <source>
        <dbReference type="Google" id="ProtNLM"/>
    </source>
</evidence>
<sequence>VVALDLDAKVSSMKKDANFLGLQCDLTSELQFMRALEQTIEKFGGLDMLVLNAGIFPGSCRIDSLNS</sequence>
<reference evidence="1" key="2">
    <citation type="journal article" date="2014" name="ISME J.">
        <title>Microbial stratification in low pH oxic and suboxic macroscopic growths along an acid mine drainage.</title>
        <authorList>
            <person name="Mendez-Garcia C."/>
            <person name="Mesa V."/>
            <person name="Sprenger R.R."/>
            <person name="Richter M."/>
            <person name="Diez M.S."/>
            <person name="Solano J."/>
            <person name="Bargiela R."/>
            <person name="Golyshina O.V."/>
            <person name="Manteca A."/>
            <person name="Ramos J.L."/>
            <person name="Gallego J.R."/>
            <person name="Llorente I."/>
            <person name="Martins Dos Santos V.A."/>
            <person name="Jensen O.N."/>
            <person name="Pelaez A.I."/>
            <person name="Sanchez J."/>
            <person name="Ferrer M."/>
        </authorList>
    </citation>
    <scope>NUCLEOTIDE SEQUENCE</scope>
</reference>
<dbReference type="Gene3D" id="3.40.50.720">
    <property type="entry name" value="NAD(P)-binding Rossmann-like Domain"/>
    <property type="match status" value="1"/>
</dbReference>
<comment type="caution">
    <text evidence="1">The sequence shown here is derived from an EMBL/GenBank/DDBJ whole genome shotgun (WGS) entry which is preliminary data.</text>
</comment>
<name>T1DBM2_9ZZZZ</name>